<name>C7N4N8_SLAHD</name>
<sequence length="83" mass="9455">MTRDEINEVRERRLAACINMVKEAYQVDGYGVAELIGISKSTWTRYERAPWGKKGFGLFVGLSELTTVKLSWLMAEDLDPDLD</sequence>
<dbReference type="AlphaFoldDB" id="C7N4N8"/>
<dbReference type="EMBL" id="CP001684">
    <property type="protein sequence ID" value="ACV21873.1"/>
    <property type="molecule type" value="Genomic_DNA"/>
</dbReference>
<gene>
    <name evidence="1" type="ordered locus">Shel_08170</name>
</gene>
<organism evidence="1 2">
    <name type="scientific">Slackia heliotrinireducens (strain ATCC 29202 / DSM 20476 / NCTC 11029 / RHS 1)</name>
    <name type="common">Peptococcus heliotrinreducens</name>
    <dbReference type="NCBI Taxonomy" id="471855"/>
    <lineage>
        <taxon>Bacteria</taxon>
        <taxon>Bacillati</taxon>
        <taxon>Actinomycetota</taxon>
        <taxon>Coriobacteriia</taxon>
        <taxon>Eggerthellales</taxon>
        <taxon>Eggerthellaceae</taxon>
        <taxon>Slackia</taxon>
    </lineage>
</organism>
<dbReference type="RefSeq" id="WP_012797977.1">
    <property type="nucleotide sequence ID" value="NC_013165.1"/>
</dbReference>
<protein>
    <submittedName>
        <fullName evidence="1">Uncharacterized protein</fullName>
    </submittedName>
</protein>
<evidence type="ECO:0000313" key="1">
    <source>
        <dbReference type="EMBL" id="ACV21873.1"/>
    </source>
</evidence>
<evidence type="ECO:0000313" key="2">
    <source>
        <dbReference type="Proteomes" id="UP000002026"/>
    </source>
</evidence>
<dbReference type="Proteomes" id="UP000002026">
    <property type="component" value="Chromosome"/>
</dbReference>
<proteinExistence type="predicted"/>
<dbReference type="KEGG" id="shi:Shel_08170"/>
<reference evidence="1 2" key="1">
    <citation type="journal article" date="2009" name="Stand. Genomic Sci.">
        <title>Complete genome sequence of Slackia heliotrinireducens type strain (RHS 1).</title>
        <authorList>
            <person name="Pukall R."/>
            <person name="Lapidus A."/>
            <person name="Nolan M."/>
            <person name="Copeland A."/>
            <person name="Glavina Del Rio T."/>
            <person name="Lucas S."/>
            <person name="Chen F."/>
            <person name="Tice H."/>
            <person name="Cheng J.F."/>
            <person name="Chertkov O."/>
            <person name="Bruce D."/>
            <person name="Goodwin L."/>
            <person name="Kuske C."/>
            <person name="Brettin T."/>
            <person name="Detter J.C."/>
            <person name="Han C."/>
            <person name="Pitluck S."/>
            <person name="Pati A."/>
            <person name="Mavrommatis K."/>
            <person name="Ivanova N."/>
            <person name="Ovchinnikova G."/>
            <person name="Chen A."/>
            <person name="Palaniappan K."/>
            <person name="Schneider S."/>
            <person name="Rohde M."/>
            <person name="Chain P."/>
            <person name="D'haeseleer P."/>
            <person name="Goker M."/>
            <person name="Bristow J."/>
            <person name="Eisen J.A."/>
            <person name="Markowitz V."/>
            <person name="Kyrpides N.C."/>
            <person name="Klenk H.P."/>
            <person name="Hugenholtz P."/>
        </authorList>
    </citation>
    <scope>NUCLEOTIDE SEQUENCE [LARGE SCALE GENOMIC DNA]</scope>
    <source>
        <strain evidence="2">ATCC 29202 / DSM 20476 / NCTC 11029 / RHS 1</strain>
    </source>
</reference>
<dbReference type="HOGENOM" id="CLU_2540780_0_0_11"/>
<accession>C7N4N8</accession>
<keyword evidence="2" id="KW-1185">Reference proteome</keyword>